<sequence>YEHVVPRKKDNRPQLNEDELLMTTVYWRHSNQKYSDFRRATTTLKNHQGQDIDLGLVEFYFLNEEHPVSPHKHKCTGKPFNPTSTSTKQTIKEAVKGKQGPSTIFSDIVNGVGGSLNCESVSDIPRNIDQVKQARAKLNFKPKHAEFVSLLDLAQSSIYIRNLQWTPVPRVVFSYDEVLEEIVNNCCKVNSSCVLSIDTTYGIGNKFVTTTTYPHAMLIDCVTGKHANLPGPAMFHVSEKKEDFVYFGQTLVQQNESIENVRFIGSDRSSALKGFMQPLKGAVLVPCTKHVKDNIERQFKTLGVNEKDKKSILFDIFGNTTLSRKGLIDSESVDDFDAKLEVLSTKWVRLDKGVDFLNYFQVNISDDMKVGMLPSVRREIGLNDNFFYSNAEECSHFKYKCKIREHKALTATGYGRNVNVSWLEAINVYKSMVDQVRENIRLAVLGIGPYSFAPEAQHLVVTQKEWSKLSPEDRRKHYAKIHFLEEM</sequence>
<protein>
    <submittedName>
        <fullName evidence="1">Uncharacterized protein</fullName>
    </submittedName>
</protein>
<evidence type="ECO:0000313" key="1">
    <source>
        <dbReference type="EMBL" id="CAB4002048.1"/>
    </source>
</evidence>
<proteinExistence type="predicted"/>
<name>A0A7D9E594_PARCT</name>
<organism evidence="1 2">
    <name type="scientific">Paramuricea clavata</name>
    <name type="common">Red gorgonian</name>
    <name type="synonym">Violescent sea-whip</name>
    <dbReference type="NCBI Taxonomy" id="317549"/>
    <lineage>
        <taxon>Eukaryota</taxon>
        <taxon>Metazoa</taxon>
        <taxon>Cnidaria</taxon>
        <taxon>Anthozoa</taxon>
        <taxon>Octocorallia</taxon>
        <taxon>Malacalcyonacea</taxon>
        <taxon>Plexauridae</taxon>
        <taxon>Paramuricea</taxon>
    </lineage>
</organism>
<dbReference type="AlphaFoldDB" id="A0A7D9E594"/>
<dbReference type="OrthoDB" id="5981259at2759"/>
<feature type="non-terminal residue" evidence="1">
    <location>
        <position position="1"/>
    </location>
</feature>
<keyword evidence="2" id="KW-1185">Reference proteome</keyword>
<comment type="caution">
    <text evidence="1">The sequence shown here is derived from an EMBL/GenBank/DDBJ whole genome shotgun (WGS) entry which is preliminary data.</text>
</comment>
<gene>
    <name evidence="1" type="ORF">PACLA_8A068001</name>
</gene>
<dbReference type="Proteomes" id="UP001152795">
    <property type="component" value="Unassembled WGS sequence"/>
</dbReference>
<dbReference type="EMBL" id="CACRXK020004244">
    <property type="protein sequence ID" value="CAB4002048.1"/>
    <property type="molecule type" value="Genomic_DNA"/>
</dbReference>
<reference evidence="1" key="1">
    <citation type="submission" date="2020-04" db="EMBL/GenBank/DDBJ databases">
        <authorList>
            <person name="Alioto T."/>
            <person name="Alioto T."/>
            <person name="Gomez Garrido J."/>
        </authorList>
    </citation>
    <scope>NUCLEOTIDE SEQUENCE</scope>
    <source>
        <strain evidence="1">A484AB</strain>
    </source>
</reference>
<accession>A0A7D9E594</accession>
<evidence type="ECO:0000313" key="2">
    <source>
        <dbReference type="Proteomes" id="UP001152795"/>
    </source>
</evidence>